<feature type="signal peptide" evidence="1">
    <location>
        <begin position="1"/>
        <end position="19"/>
    </location>
</feature>
<evidence type="ECO:0000313" key="2">
    <source>
        <dbReference type="EMBL" id="MFC4094333.1"/>
    </source>
</evidence>
<proteinExistence type="predicted"/>
<organism evidence="2 3">
    <name type="scientific">Euzebyella saccharophila</name>
    <dbReference type="NCBI Taxonomy" id="679664"/>
    <lineage>
        <taxon>Bacteria</taxon>
        <taxon>Pseudomonadati</taxon>
        <taxon>Bacteroidota</taxon>
        <taxon>Flavobacteriia</taxon>
        <taxon>Flavobacteriales</taxon>
        <taxon>Flavobacteriaceae</taxon>
        <taxon>Euzebyella</taxon>
    </lineage>
</organism>
<keyword evidence="3" id="KW-1185">Reference proteome</keyword>
<sequence length="86" mass="9928">MKALLTYFLFAIFTTTALANNGTEEVKMKRMEASVVLVNNTEFESSQLKSVKENKQEVARLYKFKNSRVQKALAFELKKYNKSRLA</sequence>
<evidence type="ECO:0000256" key="1">
    <source>
        <dbReference type="SAM" id="SignalP"/>
    </source>
</evidence>
<dbReference type="EMBL" id="JBHSAW010000001">
    <property type="protein sequence ID" value="MFC4094333.1"/>
    <property type="molecule type" value="Genomic_DNA"/>
</dbReference>
<keyword evidence="1" id="KW-0732">Signal</keyword>
<dbReference type="Proteomes" id="UP001595814">
    <property type="component" value="Unassembled WGS sequence"/>
</dbReference>
<name>A0ABV8JHS0_9FLAO</name>
<evidence type="ECO:0000313" key="3">
    <source>
        <dbReference type="Proteomes" id="UP001595814"/>
    </source>
</evidence>
<protein>
    <submittedName>
        <fullName evidence="2">Uncharacterized protein</fullName>
    </submittedName>
</protein>
<accession>A0ABV8JHS0</accession>
<comment type="caution">
    <text evidence="2">The sequence shown here is derived from an EMBL/GenBank/DDBJ whole genome shotgun (WGS) entry which is preliminary data.</text>
</comment>
<dbReference type="RefSeq" id="WP_192462575.1">
    <property type="nucleotide sequence ID" value="NZ_JACYFJ010000004.1"/>
</dbReference>
<feature type="chain" id="PRO_5046438257" evidence="1">
    <location>
        <begin position="20"/>
        <end position="86"/>
    </location>
</feature>
<gene>
    <name evidence="2" type="ORF">ACFOUT_00505</name>
</gene>
<reference evidence="3" key="1">
    <citation type="journal article" date="2019" name="Int. J. Syst. Evol. Microbiol.">
        <title>The Global Catalogue of Microorganisms (GCM) 10K type strain sequencing project: providing services to taxonomists for standard genome sequencing and annotation.</title>
        <authorList>
            <consortium name="The Broad Institute Genomics Platform"/>
            <consortium name="The Broad Institute Genome Sequencing Center for Infectious Disease"/>
            <person name="Wu L."/>
            <person name="Ma J."/>
        </authorList>
    </citation>
    <scope>NUCLEOTIDE SEQUENCE [LARGE SCALE GENOMIC DNA]</scope>
    <source>
        <strain evidence="3">CECT 7477</strain>
    </source>
</reference>